<reference evidence="1 2" key="1">
    <citation type="submission" date="2010-03" db="EMBL/GenBank/DDBJ databases">
        <title>The genome sequence of Ruminococcus torques L2-14.</title>
        <authorList>
            <consortium name="metaHIT consortium -- http://www.metahit.eu/"/>
            <person name="Pajon A."/>
            <person name="Turner K."/>
            <person name="Parkhill J."/>
            <person name="Duncan S."/>
            <person name="Flint H."/>
        </authorList>
    </citation>
    <scope>NUCLEOTIDE SEQUENCE [LARGE SCALE GENOMIC DNA]</scope>
    <source>
        <strain evidence="1 2">L2-14</strain>
    </source>
</reference>
<gene>
    <name evidence="1" type="ORF">RTO_26050</name>
</gene>
<organism evidence="1 2">
    <name type="scientific">[Ruminococcus] torques L2-14</name>
    <dbReference type="NCBI Taxonomy" id="657313"/>
    <lineage>
        <taxon>Bacteria</taxon>
        <taxon>Bacillati</taxon>
        <taxon>Bacillota</taxon>
        <taxon>Clostridia</taxon>
        <taxon>Lachnospirales</taxon>
        <taxon>Lachnospiraceae</taxon>
        <taxon>Mediterraneibacter</taxon>
    </lineage>
</organism>
<sequence length="64" mass="7968">MQYFFDFKGCMGKWIHFRERESFIRSPRKIVNRIYEIVFLFILVEQAEEWYTNPVIVLYPASWE</sequence>
<evidence type="ECO:0000313" key="1">
    <source>
        <dbReference type="EMBL" id="CBL27069.1"/>
    </source>
</evidence>
<reference evidence="1 2" key="2">
    <citation type="submission" date="2010-03" db="EMBL/GenBank/DDBJ databases">
        <authorList>
            <person name="Pajon A."/>
        </authorList>
    </citation>
    <scope>NUCLEOTIDE SEQUENCE [LARGE SCALE GENOMIC DNA]</scope>
    <source>
        <strain evidence="1 2">L2-14</strain>
    </source>
</reference>
<proteinExistence type="predicted"/>
<name>D4LZ59_9FIRM</name>
<accession>D4LZ59</accession>
<protein>
    <submittedName>
        <fullName evidence="1">Uncharacterized protein</fullName>
    </submittedName>
</protein>
<dbReference type="HOGENOM" id="CLU_2865124_0_0_9"/>
<dbReference type="KEGG" id="rto:RTO_26050"/>
<dbReference type="EMBL" id="FP929055">
    <property type="protein sequence ID" value="CBL27069.1"/>
    <property type="molecule type" value="Genomic_DNA"/>
</dbReference>
<evidence type="ECO:0000313" key="2">
    <source>
        <dbReference type="Proteomes" id="UP000008956"/>
    </source>
</evidence>
<dbReference type="Proteomes" id="UP000008956">
    <property type="component" value="Chromosome"/>
</dbReference>
<dbReference type="AlphaFoldDB" id="D4LZ59"/>